<proteinExistence type="predicted"/>
<gene>
    <name evidence="2" type="ORF">CDAR_109211</name>
</gene>
<evidence type="ECO:0000313" key="3">
    <source>
        <dbReference type="Proteomes" id="UP001054837"/>
    </source>
</evidence>
<comment type="caution">
    <text evidence="2">The sequence shown here is derived from an EMBL/GenBank/DDBJ whole genome shotgun (WGS) entry which is preliminary data.</text>
</comment>
<keyword evidence="3" id="KW-1185">Reference proteome</keyword>
<feature type="compositionally biased region" description="Basic residues" evidence="1">
    <location>
        <begin position="52"/>
        <end position="71"/>
    </location>
</feature>
<protein>
    <submittedName>
        <fullName evidence="2">Uncharacterized protein</fullName>
    </submittedName>
</protein>
<name>A0AAV4TVK8_9ARAC</name>
<dbReference type="AlphaFoldDB" id="A0AAV4TVK8"/>
<organism evidence="2 3">
    <name type="scientific">Caerostris darwini</name>
    <dbReference type="NCBI Taxonomy" id="1538125"/>
    <lineage>
        <taxon>Eukaryota</taxon>
        <taxon>Metazoa</taxon>
        <taxon>Ecdysozoa</taxon>
        <taxon>Arthropoda</taxon>
        <taxon>Chelicerata</taxon>
        <taxon>Arachnida</taxon>
        <taxon>Araneae</taxon>
        <taxon>Araneomorphae</taxon>
        <taxon>Entelegynae</taxon>
        <taxon>Araneoidea</taxon>
        <taxon>Araneidae</taxon>
        <taxon>Caerostris</taxon>
    </lineage>
</organism>
<dbReference type="EMBL" id="BPLQ01010169">
    <property type="protein sequence ID" value="GIY48897.1"/>
    <property type="molecule type" value="Genomic_DNA"/>
</dbReference>
<dbReference type="Proteomes" id="UP001054837">
    <property type="component" value="Unassembled WGS sequence"/>
</dbReference>
<accession>A0AAV4TVK8</accession>
<reference evidence="2 3" key="1">
    <citation type="submission" date="2021-06" db="EMBL/GenBank/DDBJ databases">
        <title>Caerostris darwini draft genome.</title>
        <authorList>
            <person name="Kono N."/>
            <person name="Arakawa K."/>
        </authorList>
    </citation>
    <scope>NUCLEOTIDE SEQUENCE [LARGE SCALE GENOMIC DNA]</scope>
</reference>
<evidence type="ECO:0000256" key="1">
    <source>
        <dbReference type="SAM" id="MobiDB-lite"/>
    </source>
</evidence>
<feature type="region of interest" description="Disordered" evidence="1">
    <location>
        <begin position="32"/>
        <end position="71"/>
    </location>
</feature>
<evidence type="ECO:0000313" key="2">
    <source>
        <dbReference type="EMBL" id="GIY48897.1"/>
    </source>
</evidence>
<sequence>MILPQNNHSERNIFSSNCRINLYRLAERLHPSAPPLFDSSPSPTAREGRAGKGGRGHRKRSPRPRRQKHPRVSLVALQPFCFVYPRPWNGFFPSVGVCAANPPGVRKWASHQALESGHWTEEIFVRDNRLAEKKRMNGV</sequence>